<accession>A0A5B7Y0M1</accession>
<gene>
    <name evidence="1" type="ORF">UCCLBBS449_1774</name>
</gene>
<sequence>MEVNTNESSKNDKESATYKQDFSKVYLVGKRVFDIVISLLAIFFLSPYS</sequence>
<protein>
    <submittedName>
        <fullName evidence="1">Uncharacterized protein</fullName>
    </submittedName>
</protein>
<evidence type="ECO:0000313" key="2">
    <source>
        <dbReference type="Proteomes" id="UP000307074"/>
    </source>
</evidence>
<proteinExistence type="predicted"/>
<evidence type="ECO:0000313" key="1">
    <source>
        <dbReference type="EMBL" id="QCZ53704.1"/>
    </source>
</evidence>
<dbReference type="AlphaFoldDB" id="A0A5B7Y0M1"/>
<dbReference type="Proteomes" id="UP000307074">
    <property type="component" value="Chromosome"/>
</dbReference>
<organism evidence="1 2">
    <name type="scientific">Levilactobacillus brevis</name>
    <name type="common">Lactobacillus brevis</name>
    <dbReference type="NCBI Taxonomy" id="1580"/>
    <lineage>
        <taxon>Bacteria</taxon>
        <taxon>Bacillati</taxon>
        <taxon>Bacillota</taxon>
        <taxon>Bacilli</taxon>
        <taxon>Lactobacillales</taxon>
        <taxon>Lactobacillaceae</taxon>
        <taxon>Levilactobacillus</taxon>
    </lineage>
</organism>
<dbReference type="EMBL" id="CP031198">
    <property type="protein sequence ID" value="QCZ53704.1"/>
    <property type="molecule type" value="Genomic_DNA"/>
</dbReference>
<reference evidence="1 2" key="1">
    <citation type="submission" date="2018-07" db="EMBL/GenBank/DDBJ databases">
        <authorList>
            <person name="Feyereisen M."/>
        </authorList>
    </citation>
    <scope>NUCLEOTIDE SEQUENCE [LARGE SCALE GENOMIC DNA]</scope>
    <source>
        <strain evidence="1 2">UCCLBBS449</strain>
    </source>
</reference>
<name>A0A5B7Y0M1_LEVBR</name>